<feature type="transmembrane region" description="Helical" evidence="6">
    <location>
        <begin position="67"/>
        <end position="89"/>
    </location>
</feature>
<keyword evidence="8" id="KW-1185">Reference proteome</keyword>
<organism evidence="7 8">
    <name type="scientific">Galactobacter caseinivorans</name>
    <dbReference type="NCBI Taxonomy" id="2676123"/>
    <lineage>
        <taxon>Bacteria</taxon>
        <taxon>Bacillati</taxon>
        <taxon>Actinomycetota</taxon>
        <taxon>Actinomycetes</taxon>
        <taxon>Micrococcales</taxon>
        <taxon>Micrococcaceae</taxon>
        <taxon>Galactobacter</taxon>
    </lineage>
</organism>
<feature type="transmembrane region" description="Helical" evidence="6">
    <location>
        <begin position="39"/>
        <end position="61"/>
    </location>
</feature>
<dbReference type="AlphaFoldDB" id="A0A496PFI1"/>
<evidence type="ECO:0000313" key="7">
    <source>
        <dbReference type="EMBL" id="RKW69482.1"/>
    </source>
</evidence>
<evidence type="ECO:0000256" key="4">
    <source>
        <dbReference type="ARBA" id="ARBA00022989"/>
    </source>
</evidence>
<sequence length="208" mass="22066">MPFSILATGFVAGLALIVAIGAQNAYVLRIGLSAKTGTVTAVVLVCAVSDTALIAAGIAGIGALTELAPPVLVVLRLAAIVFLLVYGALSLRRALRSPETLEAANASPPRLWPAVLTVLAFTWLNPHVYLDTVLFLGSIGNQFGDQRWWFWLGAAAGSWAWFLALGFGARALRPLFAKPWTWRVLDALIALIMLVLATVLIVELVHGA</sequence>
<dbReference type="RefSeq" id="WP_121486053.1">
    <property type="nucleotide sequence ID" value="NZ_QQXL01000009.1"/>
</dbReference>
<evidence type="ECO:0000256" key="3">
    <source>
        <dbReference type="ARBA" id="ARBA00022692"/>
    </source>
</evidence>
<dbReference type="PANTHER" id="PTHR30086:SF20">
    <property type="entry name" value="ARGININE EXPORTER PROTEIN ARGO-RELATED"/>
    <property type="match status" value="1"/>
</dbReference>
<feature type="transmembrane region" description="Helical" evidence="6">
    <location>
        <begin position="6"/>
        <end position="27"/>
    </location>
</feature>
<keyword evidence="4 6" id="KW-1133">Transmembrane helix</keyword>
<protein>
    <submittedName>
        <fullName evidence="7">Amino acid transporter</fullName>
    </submittedName>
</protein>
<proteinExistence type="predicted"/>
<dbReference type="Proteomes" id="UP000273119">
    <property type="component" value="Unassembled WGS sequence"/>
</dbReference>
<comment type="caution">
    <text evidence="7">The sequence shown here is derived from an EMBL/GenBank/DDBJ whole genome shotgun (WGS) entry which is preliminary data.</text>
</comment>
<keyword evidence="3 6" id="KW-0812">Transmembrane</keyword>
<evidence type="ECO:0000256" key="6">
    <source>
        <dbReference type="SAM" id="Phobius"/>
    </source>
</evidence>
<comment type="subcellular location">
    <subcellularLocation>
        <location evidence="1">Cell membrane</location>
        <topology evidence="1">Multi-pass membrane protein</topology>
    </subcellularLocation>
</comment>
<keyword evidence="2" id="KW-1003">Cell membrane</keyword>
<keyword evidence="5 6" id="KW-0472">Membrane</keyword>
<dbReference type="EMBL" id="QQXL01000009">
    <property type="protein sequence ID" value="RKW69482.1"/>
    <property type="molecule type" value="Genomic_DNA"/>
</dbReference>
<evidence type="ECO:0000313" key="8">
    <source>
        <dbReference type="Proteomes" id="UP000273119"/>
    </source>
</evidence>
<dbReference type="Pfam" id="PF01810">
    <property type="entry name" value="LysE"/>
    <property type="match status" value="1"/>
</dbReference>
<evidence type="ECO:0000256" key="2">
    <source>
        <dbReference type="ARBA" id="ARBA00022475"/>
    </source>
</evidence>
<feature type="transmembrane region" description="Helical" evidence="6">
    <location>
        <begin position="148"/>
        <end position="172"/>
    </location>
</feature>
<reference evidence="7 8" key="1">
    <citation type="submission" date="2018-07" db="EMBL/GenBank/DDBJ databases">
        <title>Arthrobacter sp. nov., isolated from raw cow's milk with high bacterial count.</title>
        <authorList>
            <person name="Hahne J."/>
            <person name="Isele D."/>
            <person name="Lipski A."/>
        </authorList>
    </citation>
    <scope>NUCLEOTIDE SEQUENCE [LARGE SCALE GENOMIC DNA]</scope>
    <source>
        <strain evidence="7 8">JZ R-183</strain>
    </source>
</reference>
<dbReference type="InterPro" id="IPR001123">
    <property type="entry name" value="LeuE-type"/>
</dbReference>
<evidence type="ECO:0000256" key="1">
    <source>
        <dbReference type="ARBA" id="ARBA00004651"/>
    </source>
</evidence>
<feature type="transmembrane region" description="Helical" evidence="6">
    <location>
        <begin position="110"/>
        <end position="128"/>
    </location>
</feature>
<evidence type="ECO:0000256" key="5">
    <source>
        <dbReference type="ARBA" id="ARBA00023136"/>
    </source>
</evidence>
<gene>
    <name evidence="7" type="ORF">DWQ67_13115</name>
</gene>
<dbReference type="PANTHER" id="PTHR30086">
    <property type="entry name" value="ARGININE EXPORTER PROTEIN ARGO"/>
    <property type="match status" value="1"/>
</dbReference>
<dbReference type="GO" id="GO:0005886">
    <property type="term" value="C:plasma membrane"/>
    <property type="evidence" value="ECO:0007669"/>
    <property type="project" value="UniProtKB-SubCell"/>
</dbReference>
<dbReference type="GO" id="GO:0015171">
    <property type="term" value="F:amino acid transmembrane transporter activity"/>
    <property type="evidence" value="ECO:0007669"/>
    <property type="project" value="TreeGrafter"/>
</dbReference>
<feature type="transmembrane region" description="Helical" evidence="6">
    <location>
        <begin position="184"/>
        <end position="205"/>
    </location>
</feature>
<accession>A0A496PFI1</accession>
<name>A0A496PFI1_9MICC</name>